<proteinExistence type="predicted"/>
<comment type="caution">
    <text evidence="1">The sequence shown here is derived from an EMBL/GenBank/DDBJ whole genome shotgun (WGS) entry which is preliminary data.</text>
</comment>
<evidence type="ECO:0000313" key="2">
    <source>
        <dbReference type="Proteomes" id="UP000222310"/>
    </source>
</evidence>
<protein>
    <submittedName>
        <fullName evidence="1">Uncharacterized protein</fullName>
    </submittedName>
</protein>
<dbReference type="EMBL" id="LAHD01000210">
    <property type="protein sequence ID" value="PHJ92820.1"/>
    <property type="molecule type" value="Genomic_DNA"/>
</dbReference>
<evidence type="ECO:0000313" key="1">
    <source>
        <dbReference type="EMBL" id="PHJ92820.1"/>
    </source>
</evidence>
<accession>A0A9Q5Z4I9</accession>
<sequence>MGVLTQYGSVKGERGKGKGFKYIQIPLPLNPFGVRQSLMGETPKTALAHLFPDHKGSSYCLSEPYCVLTLPGRARSPPHKNFLMHYFSCVSPLLGISVNTAPLASFVKPLRIHQWPLLTVNSQQSTLLWNIFYLKVPRRENQGYSQYTQQYSGCKQNNLLRYQEMAKENL</sequence>
<gene>
    <name evidence="1" type="ORF">VF08_36385</name>
</gene>
<organism evidence="1 2">
    <name type="scientific">Nostoc linckia z8</name>
    <dbReference type="NCBI Taxonomy" id="1628746"/>
    <lineage>
        <taxon>Bacteria</taxon>
        <taxon>Bacillati</taxon>
        <taxon>Cyanobacteriota</taxon>
        <taxon>Cyanophyceae</taxon>
        <taxon>Nostocales</taxon>
        <taxon>Nostocaceae</taxon>
        <taxon>Nostoc</taxon>
    </lineage>
</organism>
<dbReference type="Proteomes" id="UP000222310">
    <property type="component" value="Unassembled WGS sequence"/>
</dbReference>
<dbReference type="AlphaFoldDB" id="A0A9Q5Z4I9"/>
<reference evidence="1 2" key="1">
    <citation type="submission" date="2015-02" db="EMBL/GenBank/DDBJ databases">
        <title>Nostoc linckia genome annotation.</title>
        <authorList>
            <person name="Zhou Z."/>
        </authorList>
    </citation>
    <scope>NUCLEOTIDE SEQUENCE [LARGE SCALE GENOMIC DNA]</scope>
    <source>
        <strain evidence="2">z8</strain>
    </source>
</reference>
<name>A0A9Q5Z4I9_NOSLI</name>